<evidence type="ECO:0000313" key="1">
    <source>
        <dbReference type="EMBL" id="RSH94769.1"/>
    </source>
</evidence>
<dbReference type="AlphaFoldDB" id="A0A427YUP7"/>
<organism evidence="1 2">
    <name type="scientific">Saitozyma podzolica</name>
    <dbReference type="NCBI Taxonomy" id="1890683"/>
    <lineage>
        <taxon>Eukaryota</taxon>
        <taxon>Fungi</taxon>
        <taxon>Dikarya</taxon>
        <taxon>Basidiomycota</taxon>
        <taxon>Agaricomycotina</taxon>
        <taxon>Tremellomycetes</taxon>
        <taxon>Tremellales</taxon>
        <taxon>Trimorphomycetaceae</taxon>
        <taxon>Saitozyma</taxon>
    </lineage>
</organism>
<proteinExistence type="predicted"/>
<dbReference type="EMBL" id="RSCD01000002">
    <property type="protein sequence ID" value="RSH94769.1"/>
    <property type="molecule type" value="Genomic_DNA"/>
</dbReference>
<comment type="caution">
    <text evidence="1">The sequence shown here is derived from an EMBL/GenBank/DDBJ whole genome shotgun (WGS) entry which is preliminary data.</text>
</comment>
<sequence>MEDRAAGDGHSDGDGSGFVAELKESVRSIVVELEKQCPEMRNDELQRMVQLDEGFFGGLIRASA</sequence>
<gene>
    <name evidence="1" type="ORF">EHS25_004575</name>
</gene>
<evidence type="ECO:0000313" key="2">
    <source>
        <dbReference type="Proteomes" id="UP000279259"/>
    </source>
</evidence>
<protein>
    <submittedName>
        <fullName evidence="1">Uncharacterized protein</fullName>
    </submittedName>
</protein>
<reference evidence="1 2" key="1">
    <citation type="submission" date="2018-11" db="EMBL/GenBank/DDBJ databases">
        <title>Genome sequence of Saitozyma podzolica DSM 27192.</title>
        <authorList>
            <person name="Aliyu H."/>
            <person name="Gorte O."/>
            <person name="Ochsenreither K."/>
        </authorList>
    </citation>
    <scope>NUCLEOTIDE SEQUENCE [LARGE SCALE GENOMIC DNA]</scope>
    <source>
        <strain evidence="1 2">DSM 27192</strain>
    </source>
</reference>
<name>A0A427YUP7_9TREE</name>
<dbReference type="Proteomes" id="UP000279259">
    <property type="component" value="Unassembled WGS sequence"/>
</dbReference>
<keyword evidence="2" id="KW-1185">Reference proteome</keyword>
<accession>A0A427YUP7</accession>